<dbReference type="RefSeq" id="WP_378800133.1">
    <property type="nucleotide sequence ID" value="NZ_JBHUER010000010.1"/>
</dbReference>
<name>A0ABW4KD60_9HYPH</name>
<protein>
    <submittedName>
        <fullName evidence="1">Uncharacterized protein</fullName>
    </submittedName>
</protein>
<reference evidence="2" key="1">
    <citation type="journal article" date="2019" name="Int. J. Syst. Evol. Microbiol.">
        <title>The Global Catalogue of Microorganisms (GCM) 10K type strain sequencing project: providing services to taxonomists for standard genome sequencing and annotation.</title>
        <authorList>
            <consortium name="The Broad Institute Genomics Platform"/>
            <consortium name="The Broad Institute Genome Sequencing Center for Infectious Disease"/>
            <person name="Wu L."/>
            <person name="Ma J."/>
        </authorList>
    </citation>
    <scope>NUCLEOTIDE SEQUENCE [LARGE SCALE GENOMIC DNA]</scope>
    <source>
        <strain evidence="2">KCTC 23707</strain>
    </source>
</reference>
<dbReference type="Proteomes" id="UP001597308">
    <property type="component" value="Unassembled WGS sequence"/>
</dbReference>
<accession>A0ABW4KD60</accession>
<keyword evidence="2" id="KW-1185">Reference proteome</keyword>
<gene>
    <name evidence="1" type="ORF">ACFSCV_13675</name>
</gene>
<evidence type="ECO:0000313" key="1">
    <source>
        <dbReference type="EMBL" id="MFD1704050.1"/>
    </source>
</evidence>
<evidence type="ECO:0000313" key="2">
    <source>
        <dbReference type="Proteomes" id="UP001597308"/>
    </source>
</evidence>
<sequence>MTATLIILTSPLQATHAEQYLAYARIDPDQCWVAFVKSRLESDNDRTRAILRRIGFERVREFEPLVRAGIPPFTKDGKEHALAIREFADFDSRRSFRDRVNQYFAGLDVAFDRVVLGDYRPVSYRQFLAHVDLNKAECVLLDDGSVSQAVMGFRENKKNAKEVFRASPFKGTALRATDPLSYPDPSQLTYFTIYRGRLADGDTIVPNDHYDRFLEGGEPTLLDELWIAGCSHVENDIASEERYLELCIAARKLAPELRCVYLPHRREDPVKVRKMGFIVGAQIRETDGIESAIARDRIAPRILVSFGSTVLDTVSRMVGTLTSCVLVAPPPAYFLGPRREHIEEVVRANVRDNKHVVGLFGDDRAASGRWKAAAIVRPSGEPTGSAPPGETSALSGAAAQNLENLEAQPEPDGGVLLLESGGHGLHRFQIADVSLASGEQALRAFRIAGEGRSDIRLRIVSELDRNIYAECDLNLDLSNSAEALKDGVRALASVRVDEQRRAVVTVVFSAERAGRYLIQIIHRPSGTAKSSFMLGNTDIGVSLPPQVEQVGETVRLDGDAVLQVATGDALVGVLRVTAGGEPFDVALSAAPKPETAAPFAGSASWALLNHAAGGPEEILSRATPVLVRREPERLVLSTWVDAIDIPLGVADVEVAVSAVDPYSGERRIVEVAHGPQAENAAACYAVAY</sequence>
<proteinExistence type="predicted"/>
<organism evidence="1 2">
    <name type="scientific">Methylopila henanensis</name>
    <dbReference type="NCBI Taxonomy" id="873516"/>
    <lineage>
        <taxon>Bacteria</taxon>
        <taxon>Pseudomonadati</taxon>
        <taxon>Pseudomonadota</taxon>
        <taxon>Alphaproteobacteria</taxon>
        <taxon>Hyphomicrobiales</taxon>
        <taxon>Methylopilaceae</taxon>
        <taxon>Methylopila</taxon>
    </lineage>
</organism>
<comment type="caution">
    <text evidence="1">The sequence shown here is derived from an EMBL/GenBank/DDBJ whole genome shotgun (WGS) entry which is preliminary data.</text>
</comment>
<dbReference type="EMBL" id="JBHUER010000010">
    <property type="protein sequence ID" value="MFD1704050.1"/>
    <property type="molecule type" value="Genomic_DNA"/>
</dbReference>